<evidence type="ECO:0000313" key="24">
    <source>
        <dbReference type="EnsemblPlants" id="OGLUM09G19350.1"/>
    </source>
</evidence>
<dbReference type="PROSITE" id="PS50948">
    <property type="entry name" value="PAN"/>
    <property type="match status" value="3"/>
</dbReference>
<evidence type="ECO:0000256" key="18">
    <source>
        <dbReference type="SAM" id="Phobius"/>
    </source>
</evidence>
<evidence type="ECO:0000256" key="7">
    <source>
        <dbReference type="ARBA" id="ARBA00022741"/>
    </source>
</evidence>
<dbReference type="Gene3D" id="2.90.10.10">
    <property type="entry name" value="Bulb-type lectin domain"/>
    <property type="match status" value="3"/>
</dbReference>
<evidence type="ECO:0000256" key="2">
    <source>
        <dbReference type="ARBA" id="ARBA00012513"/>
    </source>
</evidence>
<dbReference type="Gene3D" id="3.30.200.20">
    <property type="entry name" value="Phosphorylase Kinase, domain 1"/>
    <property type="match status" value="3"/>
</dbReference>
<dbReference type="GO" id="GO:0048544">
    <property type="term" value="P:recognition of pollen"/>
    <property type="evidence" value="ECO:0007669"/>
    <property type="project" value="InterPro"/>
</dbReference>
<dbReference type="SUPFAM" id="SSF56112">
    <property type="entry name" value="Protein kinase-like (PK-like)"/>
    <property type="match status" value="3"/>
</dbReference>
<evidence type="ECO:0000256" key="17">
    <source>
        <dbReference type="SAM" id="MobiDB-lite"/>
    </source>
</evidence>
<dbReference type="InterPro" id="IPR017441">
    <property type="entry name" value="Protein_kinase_ATP_BS"/>
</dbReference>
<dbReference type="CDD" id="cd00028">
    <property type="entry name" value="B_lectin"/>
    <property type="match status" value="3"/>
</dbReference>
<keyword evidence="25" id="KW-1185">Reference proteome</keyword>
<dbReference type="CDD" id="cd14066">
    <property type="entry name" value="STKc_IRAK"/>
    <property type="match status" value="2"/>
</dbReference>
<evidence type="ECO:0000256" key="13">
    <source>
        <dbReference type="ARBA" id="ARBA00047899"/>
    </source>
</evidence>
<feature type="signal peptide" evidence="19">
    <location>
        <begin position="1"/>
        <end position="23"/>
    </location>
</feature>
<keyword evidence="5" id="KW-0808">Transferase</keyword>
<evidence type="ECO:0000256" key="6">
    <source>
        <dbReference type="ARBA" id="ARBA00022729"/>
    </source>
</evidence>
<keyword evidence="9 16" id="KW-0067">ATP-binding</keyword>
<dbReference type="EnsemblPlants" id="OGLUM09G19350.1">
    <property type="protein sequence ID" value="OGLUM09G19350.1"/>
    <property type="gene ID" value="OGLUM09G19350"/>
</dbReference>
<dbReference type="SMART" id="SM00108">
    <property type="entry name" value="B_lectin"/>
    <property type="match status" value="3"/>
</dbReference>
<evidence type="ECO:0000313" key="25">
    <source>
        <dbReference type="Proteomes" id="UP000026961"/>
    </source>
</evidence>
<accession>A0A0E0B671</accession>
<name>A0A0E0B671_9ORYZ</name>
<dbReference type="EC" id="2.7.11.1" evidence="2"/>
<feature type="domain" description="Bulb-type lectin" evidence="22">
    <location>
        <begin position="24"/>
        <end position="152"/>
    </location>
</feature>
<dbReference type="Pfam" id="PF00954">
    <property type="entry name" value="S_locus_glycop"/>
    <property type="match status" value="3"/>
</dbReference>
<feature type="domain" description="Bulb-type lectin" evidence="22">
    <location>
        <begin position="861"/>
        <end position="989"/>
    </location>
</feature>
<evidence type="ECO:0000256" key="3">
    <source>
        <dbReference type="ARBA" id="ARBA00022475"/>
    </source>
</evidence>
<dbReference type="Pfam" id="PF01453">
    <property type="entry name" value="B_lectin"/>
    <property type="match status" value="3"/>
</dbReference>
<keyword evidence="4" id="KW-0723">Serine/threonine-protein kinase</keyword>
<reference evidence="24" key="1">
    <citation type="submission" date="2015-04" db="UniProtKB">
        <authorList>
            <consortium name="EnsemblPlants"/>
        </authorList>
    </citation>
    <scope>IDENTIFICATION</scope>
</reference>
<dbReference type="InterPro" id="IPR008271">
    <property type="entry name" value="Ser/Thr_kinase_AS"/>
</dbReference>
<dbReference type="GO" id="GO:0005524">
    <property type="term" value="F:ATP binding"/>
    <property type="evidence" value="ECO:0007669"/>
    <property type="project" value="UniProtKB-UniRule"/>
</dbReference>
<evidence type="ECO:0000259" key="22">
    <source>
        <dbReference type="PROSITE" id="PS50927"/>
    </source>
</evidence>
<dbReference type="InterPro" id="IPR000719">
    <property type="entry name" value="Prot_kinase_dom"/>
</dbReference>
<dbReference type="InterPro" id="IPR001245">
    <property type="entry name" value="Ser-Thr/Tyr_kinase_cat_dom"/>
</dbReference>
<comment type="catalytic activity">
    <reaction evidence="14">
        <text>L-seryl-[protein] + ATP = O-phospho-L-seryl-[protein] + ADP + H(+)</text>
        <dbReference type="Rhea" id="RHEA:17989"/>
        <dbReference type="Rhea" id="RHEA-COMP:9863"/>
        <dbReference type="Rhea" id="RHEA-COMP:11604"/>
        <dbReference type="ChEBI" id="CHEBI:15378"/>
        <dbReference type="ChEBI" id="CHEBI:29999"/>
        <dbReference type="ChEBI" id="CHEBI:30616"/>
        <dbReference type="ChEBI" id="CHEBI:83421"/>
        <dbReference type="ChEBI" id="CHEBI:456216"/>
        <dbReference type="EC" id="2.7.11.1"/>
    </reaction>
</comment>
<feature type="transmembrane region" description="Helical" evidence="18">
    <location>
        <begin position="2096"/>
        <end position="2116"/>
    </location>
</feature>
<keyword evidence="7 16" id="KW-0547">Nucleotide-binding</keyword>
<dbReference type="Gramene" id="OGLUM09G19350.1">
    <property type="protein sequence ID" value="OGLUM09G19350.1"/>
    <property type="gene ID" value="OGLUM09G19350"/>
</dbReference>
<dbReference type="eggNOG" id="ENOG502QSWF">
    <property type="taxonomic scope" value="Eukaryota"/>
</dbReference>
<dbReference type="PROSITE" id="PS50026">
    <property type="entry name" value="EGF_3"/>
    <property type="match status" value="1"/>
</dbReference>
<dbReference type="CDD" id="cd01098">
    <property type="entry name" value="PAN_AP_plant"/>
    <property type="match status" value="3"/>
</dbReference>
<dbReference type="FunFam" id="1.10.510.10:FF:000060">
    <property type="entry name" value="G-type lectin S-receptor-like serine/threonine-protein kinase"/>
    <property type="match status" value="3"/>
</dbReference>
<feature type="domain" description="Protein kinase" evidence="20">
    <location>
        <begin position="511"/>
        <end position="790"/>
    </location>
</feature>
<evidence type="ECO:0000256" key="16">
    <source>
        <dbReference type="PROSITE-ProRule" id="PRU10141"/>
    </source>
</evidence>
<protein>
    <recommendedName>
        <fullName evidence="2">non-specific serine/threonine protein kinase</fullName>
        <ecNumber evidence="2">2.7.11.1</ecNumber>
    </recommendedName>
</protein>
<feature type="domain" description="EGF-like" evidence="21">
    <location>
        <begin position="1114"/>
        <end position="1154"/>
    </location>
</feature>
<keyword evidence="3" id="KW-1003">Cell membrane</keyword>
<feature type="domain" description="Apple" evidence="23">
    <location>
        <begin position="346"/>
        <end position="430"/>
    </location>
</feature>
<dbReference type="FunFam" id="3.30.200.20:FF:000402">
    <property type="entry name" value="Serine/threonine-protein kinase"/>
    <property type="match status" value="1"/>
</dbReference>
<keyword evidence="18" id="KW-0812">Transmembrane</keyword>
<dbReference type="PANTHER" id="PTHR27002">
    <property type="entry name" value="RECEPTOR-LIKE SERINE/THREONINE-PROTEIN KINASE SD1-8"/>
    <property type="match status" value="1"/>
</dbReference>
<feature type="domain" description="Apple" evidence="23">
    <location>
        <begin position="1173"/>
        <end position="1256"/>
    </location>
</feature>
<feature type="compositionally biased region" description="Polar residues" evidence="17">
    <location>
        <begin position="2135"/>
        <end position="2147"/>
    </location>
</feature>
<dbReference type="FunFam" id="2.90.10.10:FF:000019">
    <property type="entry name" value="Serine/threonine-protein kinase"/>
    <property type="match status" value="2"/>
</dbReference>
<keyword evidence="12" id="KW-0325">Glycoprotein</keyword>
<keyword evidence="6 19" id="KW-0732">Signal</keyword>
<dbReference type="InterPro" id="IPR036426">
    <property type="entry name" value="Bulb-type_lectin_dom_sf"/>
</dbReference>
<evidence type="ECO:0000256" key="14">
    <source>
        <dbReference type="ARBA" id="ARBA00048679"/>
    </source>
</evidence>
<dbReference type="Pfam" id="PF08276">
    <property type="entry name" value="PAN_2"/>
    <property type="match status" value="3"/>
</dbReference>
<dbReference type="PROSITE" id="PS50927">
    <property type="entry name" value="BULB_LECTIN"/>
    <property type="match status" value="3"/>
</dbReference>
<feature type="domain" description="Protein kinase" evidence="20">
    <location>
        <begin position="1312"/>
        <end position="1561"/>
    </location>
</feature>
<keyword evidence="18" id="KW-1133">Transmembrane helix</keyword>
<keyword evidence="8" id="KW-0418">Kinase</keyword>
<dbReference type="GO" id="GO:0051707">
    <property type="term" value="P:response to other organism"/>
    <property type="evidence" value="ECO:0007669"/>
    <property type="project" value="UniProtKB-ARBA"/>
</dbReference>
<evidence type="ECO:0000256" key="5">
    <source>
        <dbReference type="ARBA" id="ARBA00022679"/>
    </source>
</evidence>
<evidence type="ECO:0000256" key="1">
    <source>
        <dbReference type="ARBA" id="ARBA00004251"/>
    </source>
</evidence>
<evidence type="ECO:0000256" key="12">
    <source>
        <dbReference type="ARBA" id="ARBA00023180"/>
    </source>
</evidence>
<dbReference type="PANTHER" id="PTHR27002:SF1095">
    <property type="entry name" value="G-TYPE LECTIN S-RECEPTOR-LIKE SERINE_THREONINE-PROTEIN KINASE RKS1"/>
    <property type="match status" value="1"/>
</dbReference>
<feature type="domain" description="Bulb-type lectin" evidence="22">
    <location>
        <begin position="1665"/>
        <end position="1799"/>
    </location>
</feature>
<dbReference type="InterPro" id="IPR000858">
    <property type="entry name" value="S_locus_glycoprot_dom"/>
</dbReference>
<dbReference type="SMART" id="SM00473">
    <property type="entry name" value="PAN_AP"/>
    <property type="match status" value="3"/>
</dbReference>
<feature type="domain" description="Protein kinase" evidence="20">
    <location>
        <begin position="2168"/>
        <end position="2446"/>
    </location>
</feature>
<dbReference type="InterPro" id="IPR001480">
    <property type="entry name" value="Bulb-type_lectin_dom"/>
</dbReference>
<dbReference type="FunFam" id="3.30.200.20:FF:000195">
    <property type="entry name" value="G-type lectin S-receptor-like serine/threonine-protein kinase"/>
    <property type="match status" value="1"/>
</dbReference>
<evidence type="ECO:0000256" key="4">
    <source>
        <dbReference type="ARBA" id="ARBA00022527"/>
    </source>
</evidence>
<evidence type="ECO:0000256" key="19">
    <source>
        <dbReference type="SAM" id="SignalP"/>
    </source>
</evidence>
<dbReference type="Proteomes" id="UP000026961">
    <property type="component" value="Chromosome 9"/>
</dbReference>
<comment type="subcellular location">
    <subcellularLocation>
        <location evidence="1">Cell membrane</location>
        <topology evidence="1">Single-pass type I membrane protein</topology>
    </subcellularLocation>
</comment>
<dbReference type="PROSITE" id="PS00108">
    <property type="entry name" value="PROTEIN_KINASE_ST"/>
    <property type="match status" value="3"/>
</dbReference>
<dbReference type="InterPro" id="IPR003609">
    <property type="entry name" value="Pan_app"/>
</dbReference>
<dbReference type="PROSITE" id="PS50011">
    <property type="entry name" value="PROTEIN_KINASE_DOM"/>
    <property type="match status" value="3"/>
</dbReference>
<evidence type="ECO:0000259" key="20">
    <source>
        <dbReference type="PROSITE" id="PS50011"/>
    </source>
</evidence>
<dbReference type="FunFam" id="2.90.10.30:FF:000003">
    <property type="entry name" value="Os04g0303100 protein"/>
    <property type="match status" value="3"/>
</dbReference>
<comment type="catalytic activity">
    <reaction evidence="13">
        <text>L-threonyl-[protein] + ATP = O-phospho-L-threonyl-[protein] + ADP + H(+)</text>
        <dbReference type="Rhea" id="RHEA:46608"/>
        <dbReference type="Rhea" id="RHEA-COMP:11060"/>
        <dbReference type="Rhea" id="RHEA-COMP:11605"/>
        <dbReference type="ChEBI" id="CHEBI:15378"/>
        <dbReference type="ChEBI" id="CHEBI:30013"/>
        <dbReference type="ChEBI" id="CHEBI:30616"/>
        <dbReference type="ChEBI" id="CHEBI:61977"/>
        <dbReference type="ChEBI" id="CHEBI:456216"/>
        <dbReference type="EC" id="2.7.11.1"/>
    </reaction>
</comment>
<dbReference type="InterPro" id="IPR011009">
    <property type="entry name" value="Kinase-like_dom_sf"/>
</dbReference>
<feature type="region of interest" description="Disordered" evidence="17">
    <location>
        <begin position="2126"/>
        <end position="2147"/>
    </location>
</feature>
<evidence type="ECO:0000256" key="8">
    <source>
        <dbReference type="ARBA" id="ARBA00022777"/>
    </source>
</evidence>
<evidence type="ECO:0000256" key="15">
    <source>
        <dbReference type="PROSITE-ProRule" id="PRU00076"/>
    </source>
</evidence>
<dbReference type="GO" id="GO:0005886">
    <property type="term" value="C:plasma membrane"/>
    <property type="evidence" value="ECO:0007669"/>
    <property type="project" value="UniProtKB-SubCell"/>
</dbReference>
<evidence type="ECO:0000259" key="23">
    <source>
        <dbReference type="PROSITE" id="PS50948"/>
    </source>
</evidence>
<keyword evidence="11" id="KW-0675">Receptor</keyword>
<evidence type="ECO:0000256" key="9">
    <source>
        <dbReference type="ARBA" id="ARBA00022840"/>
    </source>
</evidence>
<dbReference type="Gene3D" id="1.10.510.10">
    <property type="entry name" value="Transferase(Phosphotransferase) domain 1"/>
    <property type="match status" value="3"/>
</dbReference>
<dbReference type="HOGENOM" id="CLU_000288_178_1_1"/>
<keyword evidence="15" id="KW-0245">EGF-like domain</keyword>
<keyword evidence="18" id="KW-0472">Membrane</keyword>
<reference evidence="24" key="2">
    <citation type="submission" date="2018-05" db="EMBL/GenBank/DDBJ databases">
        <title>OgluRS3 (Oryza glumaepatula Reference Sequence Version 3).</title>
        <authorList>
            <person name="Zhang J."/>
            <person name="Kudrna D."/>
            <person name="Lee S."/>
            <person name="Talag J."/>
            <person name="Welchert J."/>
            <person name="Wing R.A."/>
        </authorList>
    </citation>
    <scope>NUCLEOTIDE SEQUENCE [LARGE SCALE GENOMIC DNA]</scope>
</reference>
<dbReference type="GO" id="GO:0004674">
    <property type="term" value="F:protein serine/threonine kinase activity"/>
    <property type="evidence" value="ECO:0007669"/>
    <property type="project" value="UniProtKB-KW"/>
</dbReference>
<dbReference type="STRING" id="40148.A0A0E0B671"/>
<dbReference type="PROSITE" id="PS00107">
    <property type="entry name" value="PROTEIN_KINASE_ATP"/>
    <property type="match status" value="2"/>
</dbReference>
<sequence>MDRSAALACITSVLILLAPPCASDDRLVPGKPLSTGATVVSDGGAFVLGFFSPSNSTPEKMYLGIWYNDIPRRTVVWVADRETPVTNSSSSAPTLSLTNSSNLVLSDADGGFRWTTNITDDAAGAGSTAVLLNTGNFVVRSPNGTTLWQSFEHPTDSFLPGMKMRAMYRTRAGERLVSWKGPDDPSPGSFSFGGDPGTFLQVFIWNGTRPVSRDGPWTGDMVSSQFQANTSDIIYFAIVDNDDEIYMTFTVSDGSPHTRYVLTYAGKYQLQSWDNSSSAWAVLGEWPTWDCNRYGYCGPFGYCDNTARAPAVPTCKCLAGFEPASAEEWSSGRFSRGCRRTEAVQCGDRFLAVPGMKSPDKFVLVPNRTLDACAAECSSNCSCVAYAYANLSSSGSKGDMTRCLVWSGELVDTEKEGEGLSSDTIYLRLAGLDLDVAGGRKKSNAIKIVLPVLGSILIVLCIFFAWLKIKGKKTNQEKHIKLIFDGEGSTVQDFELPFVRFEDIALATNNFSEINKIGQGGFGKVYMAMLGGQEVAIKRLSKDSRQGTKEFRNEVILIAKLQHRNLVRLLGCCVEGDEKLLIYEYLPNKGLDATLFDGSRKMKLDWTTRFNIIKGVARGLLYLHQDSRLTIIHRDLKAGNVLLDAEMKPKIADFGMARIFGDNQQDANTQRVVGTYGYMAPEYAMEGIFSTKSDVYSFGVLLLEIVTGIRRSSTSNIMNFPNLIVYSWNMWKEGKSKDLVDSSIMDSCLLHEVLLCIHVALLCVQESPDDRPLMSSIVFTLENGSSVALLPAPSCPGHFAQRSSEIEQMKDNTQNSMNTFTLTNIEGRILLKKVLMDRSAAALACITSVLLLLLPLPCASDDRLVTGKPLSPGATVVSDGGAFALGFFSPSNSTPEKMYLGIWYNDIPGRTVVWVADRGTPVTNSSSSLPTLSLTNSSNLVLSDADGRVRWTSNITDDAAGSGSTAVLKNDGNLVIRSPNGTTLWQSFEHPTDSFLPGMKLGMTFKTRVSDRLVSWRGPDDPLQGSFSVAGDPDTFLQVFVRNGTRLISRDGPWTGYMRDIFYFSVVNNDEKRYITFSVSEGSPYTRYVITYAGKYQFQRWNISSSAWAVAEWPRWDCNYYNYCGPNGYCDNTARAPAVPTCKCLAGFEPASAEEWNSGRFSRGCRRTEAVQCSDRFLAVPGMKSPDKFVHVPNRTLDACAAECSNNCSCVAYAYANLSSSISEGDVTRCLVWSGELIDTEKIGEWPESDTIHLRLASLDAGRRMKINAVLKVVLPMLSSIIIVLCMSFEWLKIKGKKRNREKHRKLIFDGANTSEEIGQGNPVQDLELPFAMLGGQEVAVKRLSKDSRQGTEEFRNEVILIAKLQHRNLVRLLSCCVERDEKLLIYECFKEIETRLENTFNIIKGVARGLLYLHQDSRLTIIHRDLKAGNVLLDAEIKPKIADFGMARIFGDNQKNANTRRVVGTYGYMAPEYAMEGIFSTKSDVYVNFREGIEIRDFNLVLILALNGIYVHKRGEIVTGIRRSSTSNIMDFPNLIVYEGKMKDLADSSIMDSCLLHEVLLCIHVALLCVQENQDDRPLMSSVVSTLENGSSTALPTPNCPAYFAQRSSEIEQLRNNIQNSMNTFTLTDIEGRREYKSWLMDSTASTTIVVFLLLLPRLCSSAGDKIELGEQLLLGQTRASDGGAFVLGFFSPSNSTPERQYIGIWYNITDRTVVWVANREAPAIAAGRSIAPRLALTNDSNLILSDADGRVLWSTNVTAGVADAAGRSTSPPVAELLNNGNLVIRSNGAILWQSFDHPTDTVIPEMKVQLDKRTRRGARLVSWKDAAGDPSPGSFSYGMDPETSLQLVMWNGSRPYWRTTVWTGYLTSGQYLAATGTTIYLDVVDNDDEIYVKLRVSDGASPTRYVMTSSGEFQLLGWDKSSSEWITFSSFPTHHCSTYGYCGPNGYCDITTGAAAACKCLDGFEPASGGEWSAGRFSGGCRRKEAPPCGGGDGFLALPRMKVPDKFSTLVGNMTFDECAARCATNCSCEAYAHADLSSSSARGDIGRCLVWAGELIDMVMIGQTTWGRAGETLYLRVPAGSTSSRGRGNVVKIAVPILASALVLTCIFLVYFCKSRENRRKRESQKTLVPGSRNTSSELLEENPTQDLEFPSIRFSDIVAATDNFSKSCLIGRGGFGKVYKVTLENGQEVAIKRLSKDSDQGIEEFKNEAILIAKLQHRNLVRLLGCCTEGSEKLLIYEYLANKGLDAILFDGARKSLLDWPTRFGIIKGVARGLLYLHQDSRLTVIHRDLKASNILLDAEMRPKIADFGMAKIFGENQQKANTKRVVGTYGYIAPEYSTEGSFSVKSDVYSFGVLLLEIVSGIRISSTDIMEFPSLIVYAWSLWKEGKAKNLIDSSIAESSSLDEVQLCIHVGLLCVEDNPNSRPLMSSVVSILENGSTTFLAMPNQPAYFAQTTSEMDKMTDGSSRNTMTMTVLQGRLAFDCGN</sequence>
<feature type="chain" id="PRO_5002354274" description="non-specific serine/threonine protein kinase" evidence="19">
    <location>
        <begin position="24"/>
        <end position="2489"/>
    </location>
</feature>
<evidence type="ECO:0000256" key="10">
    <source>
        <dbReference type="ARBA" id="ARBA00023157"/>
    </source>
</evidence>
<feature type="binding site" evidence="16">
    <location>
        <position position="2196"/>
    </location>
    <ligand>
        <name>ATP</name>
        <dbReference type="ChEBI" id="CHEBI:30616"/>
    </ligand>
</feature>
<comment type="caution">
    <text evidence="15">Lacks conserved residue(s) required for the propagation of feature annotation.</text>
</comment>
<organism evidence="24">
    <name type="scientific">Oryza glumipatula</name>
    <dbReference type="NCBI Taxonomy" id="40148"/>
    <lineage>
        <taxon>Eukaryota</taxon>
        <taxon>Viridiplantae</taxon>
        <taxon>Streptophyta</taxon>
        <taxon>Embryophyta</taxon>
        <taxon>Tracheophyta</taxon>
        <taxon>Spermatophyta</taxon>
        <taxon>Magnoliopsida</taxon>
        <taxon>Liliopsida</taxon>
        <taxon>Poales</taxon>
        <taxon>Poaceae</taxon>
        <taxon>BOP clade</taxon>
        <taxon>Oryzoideae</taxon>
        <taxon>Oryzeae</taxon>
        <taxon>Oryzinae</taxon>
        <taxon>Oryza</taxon>
    </lineage>
</organism>
<proteinExistence type="predicted"/>
<feature type="transmembrane region" description="Helical" evidence="18">
    <location>
        <begin position="448"/>
        <end position="467"/>
    </location>
</feature>
<evidence type="ECO:0000256" key="11">
    <source>
        <dbReference type="ARBA" id="ARBA00023170"/>
    </source>
</evidence>
<feature type="binding site" evidence="16">
    <location>
        <position position="538"/>
    </location>
    <ligand>
        <name>ATP</name>
        <dbReference type="ChEBI" id="CHEBI:30616"/>
    </ligand>
</feature>
<dbReference type="Pfam" id="PF07714">
    <property type="entry name" value="PK_Tyr_Ser-Thr"/>
    <property type="match status" value="2"/>
</dbReference>
<feature type="domain" description="Apple" evidence="23">
    <location>
        <begin position="1991"/>
        <end position="2081"/>
    </location>
</feature>
<dbReference type="SMART" id="SM00220">
    <property type="entry name" value="S_TKc"/>
    <property type="match status" value="3"/>
</dbReference>
<dbReference type="InterPro" id="IPR000742">
    <property type="entry name" value="EGF"/>
</dbReference>
<evidence type="ECO:0000259" key="21">
    <source>
        <dbReference type="PROSITE" id="PS50026"/>
    </source>
</evidence>
<keyword evidence="10" id="KW-1015">Disulfide bond</keyword>
<dbReference type="Pfam" id="PF00069">
    <property type="entry name" value="Pkinase"/>
    <property type="match status" value="1"/>
</dbReference>
<dbReference type="SUPFAM" id="SSF51110">
    <property type="entry name" value="alpha-D-mannose-specific plant lectins"/>
    <property type="match status" value="3"/>
</dbReference>